<evidence type="ECO:0000256" key="1">
    <source>
        <dbReference type="ARBA" id="ARBA00010515"/>
    </source>
</evidence>
<feature type="chain" id="PRO_5044755798" evidence="2">
    <location>
        <begin position="25"/>
        <end position="339"/>
    </location>
</feature>
<comment type="similarity">
    <text evidence="1">Belongs to the 'GDXG' lipolytic enzyme family.</text>
</comment>
<accession>A0ABD1P8N0</accession>
<name>A0ABD1P8N0_9LAMI</name>
<dbReference type="InterPro" id="IPR050466">
    <property type="entry name" value="Carboxylest/Gibb_receptor"/>
</dbReference>
<dbReference type="InterPro" id="IPR013094">
    <property type="entry name" value="AB_hydrolase_3"/>
</dbReference>
<feature type="domain" description="Alpha/beta hydrolase fold-3" evidence="3">
    <location>
        <begin position="95"/>
        <end position="313"/>
    </location>
</feature>
<dbReference type="SUPFAM" id="SSF53474">
    <property type="entry name" value="alpha/beta-Hydrolases"/>
    <property type="match status" value="1"/>
</dbReference>
<evidence type="ECO:0000259" key="3">
    <source>
        <dbReference type="Pfam" id="PF07859"/>
    </source>
</evidence>
<dbReference type="PANTHER" id="PTHR23024">
    <property type="entry name" value="ARYLACETAMIDE DEACETYLASE"/>
    <property type="match status" value="1"/>
</dbReference>
<reference evidence="5" key="1">
    <citation type="submission" date="2024-07" db="EMBL/GenBank/DDBJ databases">
        <title>Two chromosome-level genome assemblies of Korean endemic species Abeliophyllum distichum and Forsythia ovata (Oleaceae).</title>
        <authorList>
            <person name="Jang H."/>
        </authorList>
    </citation>
    <scope>NUCLEOTIDE SEQUENCE [LARGE SCALE GENOMIC DNA]</scope>
</reference>
<dbReference type="EMBL" id="JBFOLK010000014">
    <property type="protein sequence ID" value="KAL2460228.1"/>
    <property type="molecule type" value="Genomic_DNA"/>
</dbReference>
<gene>
    <name evidence="4" type="ORF">Adt_43648</name>
</gene>
<dbReference type="InterPro" id="IPR029058">
    <property type="entry name" value="AB_hydrolase_fold"/>
</dbReference>
<feature type="signal peptide" evidence="2">
    <location>
        <begin position="1"/>
        <end position="24"/>
    </location>
</feature>
<protein>
    <submittedName>
        <fullName evidence="4">Carboxylesterase</fullName>
    </submittedName>
</protein>
<organism evidence="4 5">
    <name type="scientific">Abeliophyllum distichum</name>
    <dbReference type="NCBI Taxonomy" id="126358"/>
    <lineage>
        <taxon>Eukaryota</taxon>
        <taxon>Viridiplantae</taxon>
        <taxon>Streptophyta</taxon>
        <taxon>Embryophyta</taxon>
        <taxon>Tracheophyta</taxon>
        <taxon>Spermatophyta</taxon>
        <taxon>Magnoliopsida</taxon>
        <taxon>eudicotyledons</taxon>
        <taxon>Gunneridae</taxon>
        <taxon>Pentapetalae</taxon>
        <taxon>asterids</taxon>
        <taxon>lamiids</taxon>
        <taxon>Lamiales</taxon>
        <taxon>Oleaceae</taxon>
        <taxon>Forsythieae</taxon>
        <taxon>Abeliophyllum</taxon>
    </lineage>
</organism>
<dbReference type="AlphaFoldDB" id="A0ABD1P8N0"/>
<dbReference type="Gene3D" id="3.40.50.1820">
    <property type="entry name" value="alpha/beta hydrolase"/>
    <property type="match status" value="1"/>
</dbReference>
<evidence type="ECO:0000256" key="2">
    <source>
        <dbReference type="SAM" id="SignalP"/>
    </source>
</evidence>
<evidence type="ECO:0000313" key="4">
    <source>
        <dbReference type="EMBL" id="KAL2460228.1"/>
    </source>
</evidence>
<dbReference type="Proteomes" id="UP001604336">
    <property type="component" value="Unassembled WGS sequence"/>
</dbReference>
<dbReference type="Pfam" id="PF07859">
    <property type="entry name" value="Abhydrolase_3"/>
    <property type="match status" value="1"/>
</dbReference>
<sequence length="339" mass="37978">MRRKSSIQILIAVFTFCSLSIGFAANSTDILYEIYPFIRVYKNGTIQRFTGTDRVPASFDPTTGVKSKDIQISSKLNLFARFYLPTNASHKLPLLIYIHGGGFFTESAFSPMYHGHLNSLVAKANVIALSIEYRLAPEHPLPVAYEDSWFALKWAVSHSKGNGHEVWLNNYADFGRVYLGGDSAGANIVHNMAMRVGLESPEYGVKLSGVFLNCPYFTGKNPTGNEIAKMNLRNIIVNIWLHAYPNSTGLDDPLVNPVMDPKLSKLGCKRVLIFVSEKDVLRDRGWYYKEALYKSGWTGNANVVEAKGEDHVFNLIYPTSPKAIHLLKTLASFLNQRKF</sequence>
<keyword evidence="5" id="KW-1185">Reference proteome</keyword>
<proteinExistence type="inferred from homology"/>
<keyword evidence="2" id="KW-0732">Signal</keyword>
<comment type="caution">
    <text evidence="4">The sequence shown here is derived from an EMBL/GenBank/DDBJ whole genome shotgun (WGS) entry which is preliminary data.</text>
</comment>
<dbReference type="PANTHER" id="PTHR23024:SF467">
    <property type="entry name" value="CARBOXYLESTERASE 12-RELATED"/>
    <property type="match status" value="1"/>
</dbReference>
<evidence type="ECO:0000313" key="5">
    <source>
        <dbReference type="Proteomes" id="UP001604336"/>
    </source>
</evidence>